<evidence type="ECO:0000313" key="3">
    <source>
        <dbReference type="Proteomes" id="UP001500266"/>
    </source>
</evidence>
<accession>A0ABP7Y478</accession>
<gene>
    <name evidence="2" type="ORF">GCM10022416_08060</name>
</gene>
<comment type="caution">
    <text evidence="2">The sequence shown here is derived from an EMBL/GenBank/DDBJ whole genome shotgun (WGS) entry which is preliminary data.</text>
</comment>
<protein>
    <submittedName>
        <fullName evidence="2">Uncharacterized protein</fullName>
    </submittedName>
</protein>
<reference evidence="3" key="1">
    <citation type="journal article" date="2019" name="Int. J. Syst. Evol. Microbiol.">
        <title>The Global Catalogue of Microorganisms (GCM) 10K type strain sequencing project: providing services to taxonomists for standard genome sequencing and annotation.</title>
        <authorList>
            <consortium name="The Broad Institute Genomics Platform"/>
            <consortium name="The Broad Institute Genome Sequencing Center for Infectious Disease"/>
            <person name="Wu L."/>
            <person name="Ma J."/>
        </authorList>
    </citation>
    <scope>NUCLEOTIDE SEQUENCE [LARGE SCALE GENOMIC DNA]</scope>
    <source>
        <strain evidence="3">JCM 17316</strain>
    </source>
</reference>
<keyword evidence="3" id="KW-1185">Reference proteome</keyword>
<proteinExistence type="predicted"/>
<evidence type="ECO:0000256" key="1">
    <source>
        <dbReference type="SAM" id="MobiDB-lite"/>
    </source>
</evidence>
<feature type="compositionally biased region" description="Polar residues" evidence="1">
    <location>
        <begin position="92"/>
        <end position="102"/>
    </location>
</feature>
<sequence length="179" mass="19582">MNRDRIQRPGDAAPARESVHDPPNELPRPPRAPTRSPSGSEARSGGPADSPGAEAAPPRPDASGDARTSADAGIAPDARGVEAVGEAETTEDTQAMRNGQTETPDDDGDLRGAEDGDTSADPASRRDITPEQVRERLRRRAVFLRELAEARELRRRVTPHRSRRARIHAVLRRRTFRLH</sequence>
<dbReference type="EMBL" id="BAABDO010000007">
    <property type="protein sequence ID" value="GAA4130440.1"/>
    <property type="molecule type" value="Genomic_DNA"/>
</dbReference>
<organism evidence="2 3">
    <name type="scientific">Actinomadura keratinilytica</name>
    <dbReference type="NCBI Taxonomy" id="547461"/>
    <lineage>
        <taxon>Bacteria</taxon>
        <taxon>Bacillati</taxon>
        <taxon>Actinomycetota</taxon>
        <taxon>Actinomycetes</taxon>
        <taxon>Streptosporangiales</taxon>
        <taxon>Thermomonosporaceae</taxon>
        <taxon>Actinomadura</taxon>
    </lineage>
</organism>
<name>A0ABP7Y478_9ACTN</name>
<dbReference type="Proteomes" id="UP001500266">
    <property type="component" value="Unassembled WGS sequence"/>
</dbReference>
<feature type="compositionally biased region" description="Basic and acidic residues" evidence="1">
    <location>
        <begin position="123"/>
        <end position="132"/>
    </location>
</feature>
<evidence type="ECO:0000313" key="2">
    <source>
        <dbReference type="EMBL" id="GAA4130440.1"/>
    </source>
</evidence>
<feature type="region of interest" description="Disordered" evidence="1">
    <location>
        <begin position="1"/>
        <end position="132"/>
    </location>
</feature>